<dbReference type="EMBL" id="CP032698">
    <property type="protein sequence ID" value="AYG78965.1"/>
    <property type="molecule type" value="Genomic_DNA"/>
</dbReference>
<evidence type="ECO:0000313" key="5">
    <source>
        <dbReference type="Proteomes" id="UP000271554"/>
    </source>
</evidence>
<sequence>MSADEFPFWLRTRSVGGTIIIELHGELDMLAHRELGPRVHALIGLAAADVVLDLRAVTFLDAGGIRLLLAVREHVAQRGGVLRLIRGTPRVSHILRIVRLDNSFTVLDTLPRALAEGPAVADDRRTPT</sequence>
<dbReference type="RefSeq" id="WP_162952442.1">
    <property type="nucleotide sequence ID" value="NZ_CP032698.1"/>
</dbReference>
<evidence type="ECO:0000259" key="3">
    <source>
        <dbReference type="PROSITE" id="PS50801"/>
    </source>
</evidence>
<dbReference type="InterPro" id="IPR003658">
    <property type="entry name" value="Anti-sigma_ant"/>
</dbReference>
<dbReference type="AlphaFoldDB" id="A0A387H5B7"/>
<evidence type="ECO:0000256" key="2">
    <source>
        <dbReference type="RuleBase" id="RU003749"/>
    </source>
</evidence>
<dbReference type="Gene3D" id="3.30.750.24">
    <property type="entry name" value="STAS domain"/>
    <property type="match status" value="1"/>
</dbReference>
<protein>
    <recommendedName>
        <fullName evidence="2">Anti-sigma factor antagonist</fullName>
    </recommendedName>
</protein>
<reference evidence="4 5" key="1">
    <citation type="submission" date="2018-10" db="EMBL/GenBank/DDBJ databases">
        <title>Relationship between Morphology and Antimicrobial Activity in Streptomyces.</title>
        <authorList>
            <person name="Kang H.J."/>
            <person name="Kim S.B."/>
        </authorList>
    </citation>
    <scope>NUCLEOTIDE SEQUENCE [LARGE SCALE GENOMIC DNA]</scope>
    <source>
        <strain evidence="4 5">BH38</strain>
    </source>
</reference>
<name>A0A387H5B7_9ACTN</name>
<proteinExistence type="inferred from homology"/>
<comment type="similarity">
    <text evidence="1 2">Belongs to the anti-sigma-factor antagonist family.</text>
</comment>
<accession>A0A387H5B7</accession>
<dbReference type="NCBIfam" id="TIGR00377">
    <property type="entry name" value="ant_ant_sig"/>
    <property type="match status" value="1"/>
</dbReference>
<dbReference type="PROSITE" id="PS50801">
    <property type="entry name" value="STAS"/>
    <property type="match status" value="1"/>
</dbReference>
<gene>
    <name evidence="4" type="primary">rsbV_3</name>
    <name evidence="4" type="ORF">DWB77_01074</name>
</gene>
<organism evidence="4 5">
    <name type="scientific">Streptomyces hundungensis</name>
    <dbReference type="NCBI Taxonomy" id="1077946"/>
    <lineage>
        <taxon>Bacteria</taxon>
        <taxon>Bacillati</taxon>
        <taxon>Actinomycetota</taxon>
        <taxon>Actinomycetes</taxon>
        <taxon>Kitasatosporales</taxon>
        <taxon>Streptomycetaceae</taxon>
        <taxon>Streptomyces</taxon>
    </lineage>
</organism>
<keyword evidence="5" id="KW-1185">Reference proteome</keyword>
<evidence type="ECO:0000313" key="4">
    <source>
        <dbReference type="EMBL" id="AYG78965.1"/>
    </source>
</evidence>
<feature type="domain" description="STAS" evidence="3">
    <location>
        <begin position="8"/>
        <end position="117"/>
    </location>
</feature>
<evidence type="ECO:0000256" key="1">
    <source>
        <dbReference type="ARBA" id="ARBA00009013"/>
    </source>
</evidence>
<dbReference type="Proteomes" id="UP000271554">
    <property type="component" value="Chromosome"/>
</dbReference>
<dbReference type="PANTHER" id="PTHR33495">
    <property type="entry name" value="ANTI-SIGMA FACTOR ANTAGONIST TM_1081-RELATED-RELATED"/>
    <property type="match status" value="1"/>
</dbReference>
<dbReference type="CDD" id="cd07043">
    <property type="entry name" value="STAS_anti-anti-sigma_factors"/>
    <property type="match status" value="1"/>
</dbReference>
<dbReference type="GO" id="GO:0043856">
    <property type="term" value="F:anti-sigma factor antagonist activity"/>
    <property type="evidence" value="ECO:0007669"/>
    <property type="project" value="InterPro"/>
</dbReference>
<dbReference type="InterPro" id="IPR036513">
    <property type="entry name" value="STAS_dom_sf"/>
</dbReference>
<dbReference type="Pfam" id="PF01740">
    <property type="entry name" value="STAS"/>
    <property type="match status" value="1"/>
</dbReference>
<dbReference type="SUPFAM" id="SSF52091">
    <property type="entry name" value="SpoIIaa-like"/>
    <property type="match status" value="1"/>
</dbReference>
<dbReference type="KEGG" id="shun:DWB77_01074"/>
<dbReference type="InterPro" id="IPR002645">
    <property type="entry name" value="STAS_dom"/>
</dbReference>